<keyword evidence="3" id="KW-1185">Reference proteome</keyword>
<dbReference type="RefSeq" id="WP_275034794.1">
    <property type="nucleotide sequence ID" value="NZ_CP118615.1"/>
</dbReference>
<dbReference type="InterPro" id="IPR038694">
    <property type="entry name" value="DUF427_sf"/>
</dbReference>
<evidence type="ECO:0000313" key="3">
    <source>
        <dbReference type="Proteomes" id="UP001219605"/>
    </source>
</evidence>
<dbReference type="PANTHER" id="PTHR43058:SF1">
    <property type="entry name" value="DUF427 DOMAIN-CONTAINING PROTEIN"/>
    <property type="match status" value="1"/>
</dbReference>
<accession>A0ABY7ZXI2</accession>
<dbReference type="PANTHER" id="PTHR43058">
    <property type="entry name" value="SLR0655 PROTEIN"/>
    <property type="match status" value="1"/>
</dbReference>
<reference evidence="2 3" key="1">
    <citation type="submission" date="2023-02" db="EMBL/GenBank/DDBJ databases">
        <authorList>
            <person name="Mo P."/>
        </authorList>
    </citation>
    <scope>NUCLEOTIDE SEQUENCE [LARGE SCALE GENOMIC DNA]</scope>
    <source>
        <strain evidence="2 3">HUAS 3</strain>
    </source>
</reference>
<evidence type="ECO:0000259" key="1">
    <source>
        <dbReference type="Pfam" id="PF04248"/>
    </source>
</evidence>
<organism evidence="2 3">
    <name type="scientific">Micromonospora cathayae</name>
    <dbReference type="NCBI Taxonomy" id="3028804"/>
    <lineage>
        <taxon>Bacteria</taxon>
        <taxon>Bacillati</taxon>
        <taxon>Actinomycetota</taxon>
        <taxon>Actinomycetes</taxon>
        <taxon>Micromonosporales</taxon>
        <taxon>Micromonosporaceae</taxon>
        <taxon>Micromonospora</taxon>
    </lineage>
</organism>
<sequence length="154" mass="17281">MESVWDYPRPPRLERTTRRVTVRHAGVTVVDSVHCWRVLETSHPPVYYVPRDAVADDVGLEPTVRRSWCEWKGEARYWDLVVGSDRVPEAAWSYDHPTGAYAELAGAVAFYPGRVDECRVDGERVVAQPGDFYGGWITGDIVGPFKGGPGTFGW</sequence>
<proteinExistence type="predicted"/>
<dbReference type="Gene3D" id="2.170.150.40">
    <property type="entry name" value="Domain of unknown function (DUF427)"/>
    <property type="match status" value="1"/>
</dbReference>
<evidence type="ECO:0000313" key="2">
    <source>
        <dbReference type="EMBL" id="WDZ87784.1"/>
    </source>
</evidence>
<name>A0ABY7ZXI2_9ACTN</name>
<dbReference type="Pfam" id="PF04248">
    <property type="entry name" value="NTP_transf_9"/>
    <property type="match status" value="1"/>
</dbReference>
<gene>
    <name evidence="2" type="ORF">PVK37_15940</name>
</gene>
<dbReference type="EMBL" id="CP118615">
    <property type="protein sequence ID" value="WDZ87784.1"/>
    <property type="molecule type" value="Genomic_DNA"/>
</dbReference>
<dbReference type="Proteomes" id="UP001219605">
    <property type="component" value="Chromosome"/>
</dbReference>
<dbReference type="InterPro" id="IPR007361">
    <property type="entry name" value="DUF427"/>
</dbReference>
<feature type="domain" description="DUF427" evidence="1">
    <location>
        <begin position="20"/>
        <end position="112"/>
    </location>
</feature>
<protein>
    <submittedName>
        <fullName evidence="2">DUF427 domain-containing protein</fullName>
    </submittedName>
</protein>